<keyword evidence="10" id="KW-0325">Glycoprotein</keyword>
<evidence type="ECO:0000313" key="15">
    <source>
        <dbReference type="EMBL" id="VDO17535.1"/>
    </source>
</evidence>
<evidence type="ECO:0000256" key="5">
    <source>
        <dbReference type="ARBA" id="ARBA00022692"/>
    </source>
</evidence>
<keyword evidence="8 13" id="KW-0406">Ion transport</keyword>
<feature type="transmembrane region" description="Helical" evidence="14">
    <location>
        <begin position="25"/>
        <end position="44"/>
    </location>
</feature>
<evidence type="ECO:0000256" key="4">
    <source>
        <dbReference type="ARBA" id="ARBA00022461"/>
    </source>
</evidence>
<reference evidence="17" key="1">
    <citation type="submission" date="2017-02" db="UniProtKB">
        <authorList>
            <consortium name="WormBaseParasite"/>
        </authorList>
    </citation>
    <scope>IDENTIFICATION</scope>
</reference>
<evidence type="ECO:0000256" key="2">
    <source>
        <dbReference type="ARBA" id="ARBA00007193"/>
    </source>
</evidence>
<protein>
    <submittedName>
        <fullName evidence="17">DUF4129 domain-containing protein</fullName>
    </submittedName>
</protein>
<organism evidence="17">
    <name type="scientific">Haemonchus placei</name>
    <name type="common">Barber's pole worm</name>
    <dbReference type="NCBI Taxonomy" id="6290"/>
    <lineage>
        <taxon>Eukaryota</taxon>
        <taxon>Metazoa</taxon>
        <taxon>Ecdysozoa</taxon>
        <taxon>Nematoda</taxon>
        <taxon>Chromadorea</taxon>
        <taxon>Rhabditida</taxon>
        <taxon>Rhabditina</taxon>
        <taxon>Rhabditomorpha</taxon>
        <taxon>Strongyloidea</taxon>
        <taxon>Trichostrongylidae</taxon>
        <taxon>Haemonchus</taxon>
    </lineage>
</organism>
<name>A0A0N4W045_HAEPC</name>
<evidence type="ECO:0000313" key="16">
    <source>
        <dbReference type="Proteomes" id="UP000268014"/>
    </source>
</evidence>
<evidence type="ECO:0000256" key="1">
    <source>
        <dbReference type="ARBA" id="ARBA00004141"/>
    </source>
</evidence>
<keyword evidence="9 14" id="KW-0472">Membrane</keyword>
<reference evidence="15 16" key="2">
    <citation type="submission" date="2018-11" db="EMBL/GenBank/DDBJ databases">
        <authorList>
            <consortium name="Pathogen Informatics"/>
        </authorList>
    </citation>
    <scope>NUCLEOTIDE SEQUENCE [LARGE SCALE GENOMIC DNA]</scope>
    <source>
        <strain evidence="15 16">MHpl1</strain>
    </source>
</reference>
<keyword evidence="4 13" id="KW-0894">Sodium channel</keyword>
<proteinExistence type="inferred from homology"/>
<keyword evidence="6 14" id="KW-1133">Transmembrane helix</keyword>
<accession>A0A0N4W045</accession>
<evidence type="ECO:0000256" key="3">
    <source>
        <dbReference type="ARBA" id="ARBA00022448"/>
    </source>
</evidence>
<evidence type="ECO:0000313" key="17">
    <source>
        <dbReference type="WBParaSite" id="HPLM_0000292101-mRNA-1"/>
    </source>
</evidence>
<evidence type="ECO:0000256" key="9">
    <source>
        <dbReference type="ARBA" id="ARBA00023136"/>
    </source>
</evidence>
<dbReference type="AlphaFoldDB" id="A0A0N4W045"/>
<keyword evidence="5 13" id="KW-0812">Transmembrane</keyword>
<keyword evidence="11 13" id="KW-0739">Sodium transport</keyword>
<dbReference type="OrthoDB" id="5874059at2759"/>
<evidence type="ECO:0000256" key="6">
    <source>
        <dbReference type="ARBA" id="ARBA00022989"/>
    </source>
</evidence>
<dbReference type="Proteomes" id="UP000268014">
    <property type="component" value="Unassembled WGS sequence"/>
</dbReference>
<evidence type="ECO:0000256" key="13">
    <source>
        <dbReference type="RuleBase" id="RU000679"/>
    </source>
</evidence>
<comment type="similarity">
    <text evidence="2 13">Belongs to the amiloride-sensitive sodium channel (TC 1.A.6) family.</text>
</comment>
<dbReference type="PANTHER" id="PTHR11690">
    <property type="entry name" value="AMILORIDE-SENSITIVE SODIUM CHANNEL-RELATED"/>
    <property type="match status" value="1"/>
</dbReference>
<dbReference type="WBParaSite" id="HPLM_0000292101-mRNA-1">
    <property type="protein sequence ID" value="HPLM_0000292101-mRNA-1"/>
    <property type="gene ID" value="HPLM_0000292101"/>
</dbReference>
<evidence type="ECO:0000256" key="14">
    <source>
        <dbReference type="SAM" id="Phobius"/>
    </source>
</evidence>
<dbReference type="PANTHER" id="PTHR11690:SF153">
    <property type="entry name" value="AMILORIDE-SENSITIVE SODIUM CHANNEL"/>
    <property type="match status" value="1"/>
</dbReference>
<evidence type="ECO:0000256" key="12">
    <source>
        <dbReference type="ARBA" id="ARBA00023303"/>
    </source>
</evidence>
<keyword evidence="16" id="KW-1185">Reference proteome</keyword>
<dbReference type="Pfam" id="PF00858">
    <property type="entry name" value="ASC"/>
    <property type="match status" value="1"/>
</dbReference>
<evidence type="ECO:0000256" key="8">
    <source>
        <dbReference type="ARBA" id="ARBA00023065"/>
    </source>
</evidence>
<sequence length="139" mass="15784">MTFIAINANPLDIERLPSLGQPFEAILWIIIVLCCFGGFIWQFVTLFTNYLAYRVNTETELQFSDREFATVTLCHLNAWKKDESGAAIPKMRELIDAYQSGAAYADYGFSNRFDGKRQQSATKFTALMSEILYSSSKLP</sequence>
<dbReference type="GO" id="GO:0015280">
    <property type="term" value="F:ligand-gated sodium channel activity"/>
    <property type="evidence" value="ECO:0007669"/>
    <property type="project" value="TreeGrafter"/>
</dbReference>
<evidence type="ECO:0000256" key="11">
    <source>
        <dbReference type="ARBA" id="ARBA00023201"/>
    </source>
</evidence>
<dbReference type="GO" id="GO:0005886">
    <property type="term" value="C:plasma membrane"/>
    <property type="evidence" value="ECO:0007669"/>
    <property type="project" value="TreeGrafter"/>
</dbReference>
<gene>
    <name evidence="15" type="ORF">HPLM_LOCUS2913</name>
</gene>
<dbReference type="InterPro" id="IPR001873">
    <property type="entry name" value="ENaC"/>
</dbReference>
<dbReference type="EMBL" id="UZAF01007670">
    <property type="protein sequence ID" value="VDO17535.1"/>
    <property type="molecule type" value="Genomic_DNA"/>
</dbReference>
<keyword evidence="12 13" id="KW-0407">Ion channel</keyword>
<comment type="subcellular location">
    <subcellularLocation>
        <location evidence="1">Membrane</location>
        <topology evidence="1">Multi-pass membrane protein</topology>
    </subcellularLocation>
</comment>
<dbReference type="STRING" id="6290.A0A0N4W045"/>
<evidence type="ECO:0000256" key="7">
    <source>
        <dbReference type="ARBA" id="ARBA00023053"/>
    </source>
</evidence>
<evidence type="ECO:0000256" key="10">
    <source>
        <dbReference type="ARBA" id="ARBA00023180"/>
    </source>
</evidence>
<keyword evidence="3 13" id="KW-0813">Transport</keyword>
<keyword evidence="7" id="KW-0915">Sodium</keyword>